<organism evidence="4 5">
    <name type="scientific">Mucilaginibacter achroorhodeus</name>
    <dbReference type="NCBI Taxonomy" id="2599294"/>
    <lineage>
        <taxon>Bacteria</taxon>
        <taxon>Pseudomonadati</taxon>
        <taxon>Bacteroidota</taxon>
        <taxon>Sphingobacteriia</taxon>
        <taxon>Sphingobacteriales</taxon>
        <taxon>Sphingobacteriaceae</taxon>
        <taxon>Mucilaginibacter</taxon>
    </lineage>
</organism>
<dbReference type="InterPro" id="IPR001647">
    <property type="entry name" value="HTH_TetR"/>
</dbReference>
<dbReference type="Pfam" id="PF00440">
    <property type="entry name" value="TetR_N"/>
    <property type="match status" value="1"/>
</dbReference>
<feature type="domain" description="HTH tetR-type" evidence="3">
    <location>
        <begin position="13"/>
        <end position="73"/>
    </location>
</feature>
<evidence type="ECO:0000259" key="3">
    <source>
        <dbReference type="PROSITE" id="PS50977"/>
    </source>
</evidence>
<dbReference type="Proteomes" id="UP000318010">
    <property type="component" value="Unassembled WGS sequence"/>
</dbReference>
<keyword evidence="1 2" id="KW-0238">DNA-binding</keyword>
<dbReference type="OrthoDB" id="836882at2"/>
<dbReference type="PROSITE" id="PS50977">
    <property type="entry name" value="HTH_TETR_2"/>
    <property type="match status" value="1"/>
</dbReference>
<dbReference type="SUPFAM" id="SSF46689">
    <property type="entry name" value="Homeodomain-like"/>
    <property type="match status" value="1"/>
</dbReference>
<dbReference type="InterPro" id="IPR009057">
    <property type="entry name" value="Homeodomain-like_sf"/>
</dbReference>
<keyword evidence="5" id="KW-1185">Reference proteome</keyword>
<reference evidence="4 5" key="1">
    <citation type="submission" date="2019-07" db="EMBL/GenBank/DDBJ databases">
        <authorList>
            <person name="Kim J."/>
        </authorList>
    </citation>
    <scope>NUCLEOTIDE SEQUENCE [LARGE SCALE GENOMIC DNA]</scope>
    <source>
        <strain evidence="4 5">MJ1a</strain>
    </source>
</reference>
<evidence type="ECO:0000256" key="1">
    <source>
        <dbReference type="ARBA" id="ARBA00023125"/>
    </source>
</evidence>
<dbReference type="RefSeq" id="WP_146268888.1">
    <property type="nucleotide sequence ID" value="NZ_VOEI01000001.1"/>
</dbReference>
<protein>
    <submittedName>
        <fullName evidence="4">TetR/AcrR family transcriptional regulator</fullName>
    </submittedName>
</protein>
<proteinExistence type="predicted"/>
<dbReference type="InterPro" id="IPR050109">
    <property type="entry name" value="HTH-type_TetR-like_transc_reg"/>
</dbReference>
<feature type="DNA-binding region" description="H-T-H motif" evidence="2">
    <location>
        <begin position="36"/>
        <end position="55"/>
    </location>
</feature>
<dbReference type="PRINTS" id="PR00455">
    <property type="entry name" value="HTHTETR"/>
</dbReference>
<dbReference type="GO" id="GO:0003677">
    <property type="term" value="F:DNA binding"/>
    <property type="evidence" value="ECO:0007669"/>
    <property type="project" value="UniProtKB-UniRule"/>
</dbReference>
<dbReference type="Gene3D" id="1.10.357.10">
    <property type="entry name" value="Tetracycline Repressor, domain 2"/>
    <property type="match status" value="1"/>
</dbReference>
<evidence type="ECO:0000313" key="4">
    <source>
        <dbReference type="EMBL" id="TWR28080.1"/>
    </source>
</evidence>
<evidence type="ECO:0000313" key="5">
    <source>
        <dbReference type="Proteomes" id="UP000318010"/>
    </source>
</evidence>
<dbReference type="AlphaFoldDB" id="A0A563U9S3"/>
<gene>
    <name evidence="4" type="ORF">FPZ42_02365</name>
</gene>
<dbReference type="PANTHER" id="PTHR30328">
    <property type="entry name" value="TRANSCRIPTIONAL REPRESSOR"/>
    <property type="match status" value="1"/>
</dbReference>
<evidence type="ECO:0000256" key="2">
    <source>
        <dbReference type="PROSITE-ProRule" id="PRU00335"/>
    </source>
</evidence>
<dbReference type="PANTHER" id="PTHR30328:SF54">
    <property type="entry name" value="HTH-TYPE TRANSCRIPTIONAL REPRESSOR SCO4008"/>
    <property type="match status" value="1"/>
</dbReference>
<sequence length="207" mass="23615">MEKENPGAMRNKEQTRQKFLAAVEEILTTKGFAALKVNDIARAAGLDKKLIYKYFGGKDQLIDEYIRLKDFWSNVKGDEVPDLSGGGAKFVEAMVQSQFDYVYKDEAFQKILLWTLTEERDSLRKLIDAQEANGEMLMQYITDPHFGERSAQFRAIMAVIISGTYYLDLFSKVNGSKFCGIDVNDKAGREEVKKGLSFLIRSVYKYL</sequence>
<accession>A0A563U9S3</accession>
<name>A0A563U9S3_9SPHI</name>
<comment type="caution">
    <text evidence="4">The sequence shown here is derived from an EMBL/GenBank/DDBJ whole genome shotgun (WGS) entry which is preliminary data.</text>
</comment>
<dbReference type="EMBL" id="VOEI01000001">
    <property type="protein sequence ID" value="TWR28080.1"/>
    <property type="molecule type" value="Genomic_DNA"/>
</dbReference>